<dbReference type="SUPFAM" id="SSF55298">
    <property type="entry name" value="YjgF-like"/>
    <property type="match status" value="1"/>
</dbReference>
<proteinExistence type="predicted"/>
<evidence type="ECO:0000313" key="2">
    <source>
        <dbReference type="Proteomes" id="UP001153404"/>
    </source>
</evidence>
<gene>
    <name evidence="1" type="ORF">OMP40_26860</name>
</gene>
<name>A0A9X4KWM9_9BACL</name>
<evidence type="ECO:0000313" key="1">
    <source>
        <dbReference type="EMBL" id="MDG0812550.1"/>
    </source>
</evidence>
<keyword evidence="2" id="KW-1185">Reference proteome</keyword>
<dbReference type="RefSeq" id="WP_277535917.1">
    <property type="nucleotide sequence ID" value="NZ_JAPDIA010000008.1"/>
</dbReference>
<organism evidence="1 2">
    <name type="scientific">Cohnella rhizosphaerae</name>
    <dbReference type="NCBI Taxonomy" id="1457232"/>
    <lineage>
        <taxon>Bacteria</taxon>
        <taxon>Bacillati</taxon>
        <taxon>Bacillota</taxon>
        <taxon>Bacilli</taxon>
        <taxon>Bacillales</taxon>
        <taxon>Paenibacillaceae</taxon>
        <taxon>Cohnella</taxon>
    </lineage>
</organism>
<comment type="caution">
    <text evidence="1">The sequence shown here is derived from an EMBL/GenBank/DDBJ whole genome shotgun (WGS) entry which is preliminary data.</text>
</comment>
<dbReference type="Gene3D" id="3.30.1330.40">
    <property type="entry name" value="RutC-like"/>
    <property type="match status" value="1"/>
</dbReference>
<protein>
    <submittedName>
        <fullName evidence="1">Uncharacterized protein</fullName>
    </submittedName>
</protein>
<accession>A0A9X4KWM9</accession>
<dbReference type="EMBL" id="JAPDIA010000008">
    <property type="protein sequence ID" value="MDG0812550.1"/>
    <property type="molecule type" value="Genomic_DNA"/>
</dbReference>
<sequence length="45" mass="4723">MNGCSALLHRLFGREIAQHARTAMGVAATPLSCPVVIAAELAFRA</sequence>
<dbReference type="InterPro" id="IPR035959">
    <property type="entry name" value="RutC-like_sf"/>
</dbReference>
<dbReference type="AlphaFoldDB" id="A0A9X4KWM9"/>
<reference evidence="1" key="1">
    <citation type="submission" date="2022-10" db="EMBL/GenBank/DDBJ databases">
        <title>Comparative genomic analysis of Cohnella hashimotonis sp. nov., isolated from the International Space Station.</title>
        <authorList>
            <person name="Simpson A."/>
            <person name="Venkateswaran K."/>
        </authorList>
    </citation>
    <scope>NUCLEOTIDE SEQUENCE</scope>
    <source>
        <strain evidence="1">DSM 28161</strain>
    </source>
</reference>
<dbReference type="Proteomes" id="UP001153404">
    <property type="component" value="Unassembled WGS sequence"/>
</dbReference>